<protein>
    <submittedName>
        <fullName evidence="2">NIPSNAP family protein</fullName>
    </submittedName>
</protein>
<dbReference type="AlphaFoldDB" id="A0A5C4JG47"/>
<dbReference type="RefSeq" id="WP_138644916.1">
    <property type="nucleotide sequence ID" value="NZ_VCKW01000040.1"/>
</dbReference>
<reference evidence="2 3" key="1">
    <citation type="submission" date="2019-05" db="EMBL/GenBank/DDBJ databases">
        <title>Draft genome sequence of Actinomadura sp. 14C53.</title>
        <authorList>
            <person name="Saricaoglu S."/>
            <person name="Isik K."/>
        </authorList>
    </citation>
    <scope>NUCLEOTIDE SEQUENCE [LARGE SCALE GENOMIC DNA]</scope>
    <source>
        <strain evidence="2 3">14C53</strain>
    </source>
</reference>
<keyword evidence="3" id="KW-1185">Reference proteome</keyword>
<accession>A0A5C4JG47</accession>
<evidence type="ECO:0000313" key="2">
    <source>
        <dbReference type="EMBL" id="TMR03455.1"/>
    </source>
</evidence>
<evidence type="ECO:0000313" key="3">
    <source>
        <dbReference type="Proteomes" id="UP000309174"/>
    </source>
</evidence>
<dbReference type="Gene3D" id="3.30.70.100">
    <property type="match status" value="1"/>
</dbReference>
<dbReference type="EMBL" id="VCKW01000040">
    <property type="protein sequence ID" value="TMR03455.1"/>
    <property type="molecule type" value="Genomic_DNA"/>
</dbReference>
<dbReference type="Proteomes" id="UP000309174">
    <property type="component" value="Unassembled WGS sequence"/>
</dbReference>
<dbReference type="InterPro" id="IPR012577">
    <property type="entry name" value="NIPSNAP"/>
</dbReference>
<comment type="caution">
    <text evidence="2">The sequence shown here is derived from an EMBL/GenBank/DDBJ whole genome shotgun (WGS) entry which is preliminary data.</text>
</comment>
<sequence>MTAPICSVVELRQYTLHPGGRDVLIDLFEREFVETQEAVGIRVLGQFRDVDDPNRFVWLRGFHDMEARKAALTAFYVDGAAWKAHGPAAGATMVDSDDVHLLRPITSDSGFAAGSERPPIGATPPESRVMATIVHKDEAVDDAFTTFFEDEVAPFLTELGAAPIARFQTEPAENTFPGLPVRTGENVFVWFTCFADAEHHRDHLDHLARTPEWTTHIQPALAPTLKRLTLAPTARSLLR</sequence>
<evidence type="ECO:0000259" key="1">
    <source>
        <dbReference type="Pfam" id="PF07978"/>
    </source>
</evidence>
<dbReference type="SUPFAM" id="SSF54909">
    <property type="entry name" value="Dimeric alpha+beta barrel"/>
    <property type="match status" value="1"/>
</dbReference>
<organism evidence="2 3">
    <name type="scientific">Actinomadura soli</name>
    <dbReference type="NCBI Taxonomy" id="2508997"/>
    <lineage>
        <taxon>Bacteria</taxon>
        <taxon>Bacillati</taxon>
        <taxon>Actinomycetota</taxon>
        <taxon>Actinomycetes</taxon>
        <taxon>Streptosporangiales</taxon>
        <taxon>Thermomonosporaceae</taxon>
        <taxon>Actinomadura</taxon>
    </lineage>
</organism>
<dbReference type="InterPro" id="IPR011008">
    <property type="entry name" value="Dimeric_a/b-barrel"/>
</dbReference>
<gene>
    <name evidence="2" type="ORF">ETD83_10680</name>
</gene>
<feature type="domain" description="NIPSNAP" evidence="1">
    <location>
        <begin position="9"/>
        <end position="104"/>
    </location>
</feature>
<name>A0A5C4JG47_9ACTN</name>
<proteinExistence type="predicted"/>
<dbReference type="Pfam" id="PF07978">
    <property type="entry name" value="NIPSNAP"/>
    <property type="match status" value="1"/>
</dbReference>
<dbReference type="OrthoDB" id="9809695at2"/>